<reference evidence="1 2" key="1">
    <citation type="submission" date="2015-04" db="EMBL/GenBank/DDBJ databases">
        <title>Complete genome sequence of Schizopora paradoxa KUC8140, a cosmopolitan wood degrader in East Asia.</title>
        <authorList>
            <consortium name="DOE Joint Genome Institute"/>
            <person name="Min B."/>
            <person name="Park H."/>
            <person name="Jang Y."/>
            <person name="Kim J.-J."/>
            <person name="Kim K.H."/>
            <person name="Pangilinan J."/>
            <person name="Lipzen A."/>
            <person name="Riley R."/>
            <person name="Grigoriev I.V."/>
            <person name="Spatafora J.W."/>
            <person name="Choi I.-G."/>
        </authorList>
    </citation>
    <scope>NUCLEOTIDE SEQUENCE [LARGE SCALE GENOMIC DNA]</scope>
    <source>
        <strain evidence="1 2">KUC8140</strain>
    </source>
</reference>
<evidence type="ECO:0008006" key="3">
    <source>
        <dbReference type="Google" id="ProtNLM"/>
    </source>
</evidence>
<dbReference type="InParanoid" id="A0A0H2S1E2"/>
<evidence type="ECO:0000313" key="1">
    <source>
        <dbReference type="EMBL" id="KLO15573.1"/>
    </source>
</evidence>
<proteinExistence type="predicted"/>
<gene>
    <name evidence="1" type="ORF">SCHPADRAFT_253408</name>
</gene>
<keyword evidence="2" id="KW-1185">Reference proteome</keyword>
<accession>A0A0H2S1E2</accession>
<dbReference type="OrthoDB" id="3062575at2759"/>
<evidence type="ECO:0000313" key="2">
    <source>
        <dbReference type="Proteomes" id="UP000053477"/>
    </source>
</evidence>
<sequence>MRLPPETLDRIFGFIELNSSNAWPKRPGPFVPQWQLYPLLFVCREWFVAAQRLLHSSVSLGSHRRTRYGGGWSLVAGGEDICASFYESIRKNTFLATFARELRLGSYYRSDLCEETLHHSYIISLCKNVEHIEIVGFNDIHRLELKEALLSTNLVELTIFRHGLGGWTSFSYSESSLCTPSEMIAYILRCPWLKKVTIYNTFHRYDDKNVLPSTSAKNLCPDLREINFKEDTIYADHLRLLSEAAPNVEMANITTEGAVAGELRSCLQSWSSTLTHLILRTDNVCRVPSTSVSDTFRGPPSFAVRSIDVPPGMLSKFSRVENVRYSCARIHLDTFAAALQDSSFLPSLRALRFAQDRSLWTTNQTLGGDAGQCLPALRCIRDACKMRGARVEFSLTNFLNRLMNESEAQEMSAD</sequence>
<dbReference type="AlphaFoldDB" id="A0A0H2S1E2"/>
<dbReference type="Proteomes" id="UP000053477">
    <property type="component" value="Unassembled WGS sequence"/>
</dbReference>
<dbReference type="EMBL" id="KQ085927">
    <property type="protein sequence ID" value="KLO15573.1"/>
    <property type="molecule type" value="Genomic_DNA"/>
</dbReference>
<protein>
    <recommendedName>
        <fullName evidence="3">F-box domain-containing protein</fullName>
    </recommendedName>
</protein>
<name>A0A0H2S1E2_9AGAM</name>
<organism evidence="1 2">
    <name type="scientific">Schizopora paradoxa</name>
    <dbReference type="NCBI Taxonomy" id="27342"/>
    <lineage>
        <taxon>Eukaryota</taxon>
        <taxon>Fungi</taxon>
        <taxon>Dikarya</taxon>
        <taxon>Basidiomycota</taxon>
        <taxon>Agaricomycotina</taxon>
        <taxon>Agaricomycetes</taxon>
        <taxon>Hymenochaetales</taxon>
        <taxon>Schizoporaceae</taxon>
        <taxon>Schizopora</taxon>
    </lineage>
</organism>